<evidence type="ECO:0000313" key="2">
    <source>
        <dbReference type="EMBL" id="KYM86207.1"/>
    </source>
</evidence>
<feature type="compositionally biased region" description="Basic and acidic residues" evidence="1">
    <location>
        <begin position="352"/>
        <end position="362"/>
    </location>
</feature>
<sequence>MCFCQDVHQLTHCSLIPTSFASNYGRIADIDVGHSLIPRVVVNLRGRVCKRKISVCEVLDATSTAASVTSGTFYFAVRSFVESFRIFSASVKGISGNSIMRDINERGEDNFAAVATDVVVAKRCIIPLIHSEWRFPRRWEILLNFHDTELDCFAAGSQTREREDGNRKTRRLWSRNWEEKKRDRGRDTTRFWQTQMMESVFVAQRDDSYQTENKGSVTMNKKKPLSVSNPSKLGRSNYTQLARLRHIFFLNSRCILQCNKQLLLLNTTEKHIRVLSIAMHRTYASLRGERVNRRKSRQYALRHPRRVNGATLEDGSFTICSRRSAVSKCPSGAIKPSLSREKDVHFLPLSQTRRDGPAEKTD</sequence>
<organism evidence="2 3">
    <name type="scientific">Atta colombica</name>
    <dbReference type="NCBI Taxonomy" id="520822"/>
    <lineage>
        <taxon>Eukaryota</taxon>
        <taxon>Metazoa</taxon>
        <taxon>Ecdysozoa</taxon>
        <taxon>Arthropoda</taxon>
        <taxon>Hexapoda</taxon>
        <taxon>Insecta</taxon>
        <taxon>Pterygota</taxon>
        <taxon>Neoptera</taxon>
        <taxon>Endopterygota</taxon>
        <taxon>Hymenoptera</taxon>
        <taxon>Apocrita</taxon>
        <taxon>Aculeata</taxon>
        <taxon>Formicoidea</taxon>
        <taxon>Formicidae</taxon>
        <taxon>Myrmicinae</taxon>
        <taxon>Atta</taxon>
    </lineage>
</organism>
<feature type="region of interest" description="Disordered" evidence="1">
    <location>
        <begin position="340"/>
        <end position="362"/>
    </location>
</feature>
<dbReference type="AlphaFoldDB" id="A0A195BL03"/>
<gene>
    <name evidence="2" type="ORF">ALC53_04174</name>
</gene>
<name>A0A195BL03_9HYME</name>
<evidence type="ECO:0000313" key="3">
    <source>
        <dbReference type="Proteomes" id="UP000078540"/>
    </source>
</evidence>
<dbReference type="Proteomes" id="UP000078540">
    <property type="component" value="Unassembled WGS sequence"/>
</dbReference>
<accession>A0A195BL03</accession>
<reference evidence="2 3" key="1">
    <citation type="submission" date="2015-09" db="EMBL/GenBank/DDBJ databases">
        <title>Atta colombica WGS genome.</title>
        <authorList>
            <person name="Nygaard S."/>
            <person name="Hu H."/>
            <person name="Boomsma J."/>
            <person name="Zhang G."/>
        </authorList>
    </citation>
    <scope>NUCLEOTIDE SEQUENCE [LARGE SCALE GENOMIC DNA]</scope>
    <source>
        <strain evidence="2">Treedump-2</strain>
        <tissue evidence="2">Whole body</tissue>
    </source>
</reference>
<keyword evidence="3" id="KW-1185">Reference proteome</keyword>
<proteinExistence type="predicted"/>
<protein>
    <submittedName>
        <fullName evidence="2">Uncharacterized protein</fullName>
    </submittedName>
</protein>
<dbReference type="EMBL" id="KQ976444">
    <property type="protein sequence ID" value="KYM86207.1"/>
    <property type="molecule type" value="Genomic_DNA"/>
</dbReference>
<evidence type="ECO:0000256" key="1">
    <source>
        <dbReference type="SAM" id="MobiDB-lite"/>
    </source>
</evidence>
<feature type="region of interest" description="Disordered" evidence="1">
    <location>
        <begin position="212"/>
        <end position="232"/>
    </location>
</feature>